<dbReference type="PROSITE" id="PS50249">
    <property type="entry name" value="MPN"/>
    <property type="match status" value="1"/>
</dbReference>
<keyword evidence="3" id="KW-0645">Protease</keyword>
<evidence type="ECO:0000256" key="3">
    <source>
        <dbReference type="ARBA" id="ARBA00022670"/>
    </source>
</evidence>
<evidence type="ECO:0000313" key="11">
    <source>
        <dbReference type="EMBL" id="KAJ1646378.1"/>
    </source>
</evidence>
<evidence type="ECO:0000259" key="10">
    <source>
        <dbReference type="PROSITE" id="PS50249"/>
    </source>
</evidence>
<dbReference type="Gene3D" id="1.20.58.80">
    <property type="entry name" value="Phosphotransferase system, lactose/cellobiose-type IIA subunit"/>
    <property type="match status" value="1"/>
</dbReference>
<proteinExistence type="inferred from homology"/>
<feature type="compositionally biased region" description="Basic and acidic residues" evidence="9">
    <location>
        <begin position="187"/>
        <end position="196"/>
    </location>
</feature>
<evidence type="ECO:0000256" key="8">
    <source>
        <dbReference type="ARBA" id="ARBA00023049"/>
    </source>
</evidence>
<dbReference type="SMART" id="SM00232">
    <property type="entry name" value="JAB_MPN"/>
    <property type="match status" value="1"/>
</dbReference>
<evidence type="ECO:0000256" key="9">
    <source>
        <dbReference type="SAM" id="MobiDB-lite"/>
    </source>
</evidence>
<dbReference type="FunFam" id="3.40.140.10:FF:000033">
    <property type="entry name" value="AMSH-like protease sst2"/>
    <property type="match status" value="1"/>
</dbReference>
<protein>
    <recommendedName>
        <fullName evidence="10">MPN domain-containing protein</fullName>
    </recommendedName>
</protein>
<evidence type="ECO:0000256" key="5">
    <source>
        <dbReference type="ARBA" id="ARBA00022786"/>
    </source>
</evidence>
<gene>
    <name evidence="11" type="ORF">LPJ64_002123</name>
</gene>
<dbReference type="GO" id="GO:0061578">
    <property type="term" value="F:K63-linked deubiquitinase activity"/>
    <property type="evidence" value="ECO:0007669"/>
    <property type="project" value="InterPro"/>
</dbReference>
<dbReference type="InterPro" id="IPR037518">
    <property type="entry name" value="MPN"/>
</dbReference>
<dbReference type="GO" id="GO:0006508">
    <property type="term" value="P:proteolysis"/>
    <property type="evidence" value="ECO:0007669"/>
    <property type="project" value="UniProtKB-KW"/>
</dbReference>
<sequence length="583" mass="64781">MSTRAGHLEHGGSVSGDRHLVSWKPGERVCSLEELYRAANIRPSRKMPIAKYYRDLDETLEKAKTRLMEQDLQYAYVFYLRYVTVVLKHLPVHPDYNKPEYSKNKEKVSNSAKKALTMLERLQPVLKQRHEEYVKYLESIPRPKASVSTYSTRRGSSVKRLPTIGLESVNGDNDMQPADGKQPLAKIDSKPEQSDDLHGFSLAQTLQGLSIGQGSASGSHLHVDGYRHQHSASLGSHAASNGGQRQEHFIEYPKVVTSTSANWPNAASRESHSEPGSASALAPRPKPLPIPPAARSETPPQMPPRANNALAVLPVQQPPYAQPSSSAGLSFSPDISSHPQKQRPALPPKPQEYHDGTGMPAEEQQEENYVLDASASDSAKSFMPPCLINSAHYSLTEGGVRMRPIQMPEGIFEEFIDIASENTRANLEICGVLCGKQVPGQEALIMTTLIIPKQRATSDTCTTEHEEELFVEQMDRDLITLGWIHTHPSQTCFMSSLDLHTQCSYQLMLPEAIAIVCAPKHEPRFGIFRLTDPTGIDVIQNCKEKTPFHPHDQSKTIYRDADTDGHVIFVNYDFDIIDIRGSV</sequence>
<dbReference type="Gene3D" id="3.40.140.10">
    <property type="entry name" value="Cytidine Deaminase, domain 2"/>
    <property type="match status" value="1"/>
</dbReference>
<keyword evidence="12" id="KW-1185">Reference proteome</keyword>
<keyword evidence="6" id="KW-0378">Hydrolase</keyword>
<keyword evidence="7" id="KW-0862">Zinc</keyword>
<dbReference type="InterPro" id="IPR015063">
    <property type="entry name" value="USP8_dimer"/>
</dbReference>
<dbReference type="InterPro" id="IPR000555">
    <property type="entry name" value="JAMM/MPN+_dom"/>
</dbReference>
<evidence type="ECO:0000256" key="4">
    <source>
        <dbReference type="ARBA" id="ARBA00022723"/>
    </source>
</evidence>
<accession>A0A9W7XP96</accession>
<dbReference type="GO" id="GO:0016020">
    <property type="term" value="C:membrane"/>
    <property type="evidence" value="ECO:0007669"/>
    <property type="project" value="TreeGrafter"/>
</dbReference>
<keyword evidence="8" id="KW-0482">Metalloprotease</keyword>
<dbReference type="GO" id="GO:0005768">
    <property type="term" value="C:endosome"/>
    <property type="evidence" value="ECO:0007669"/>
    <property type="project" value="TreeGrafter"/>
</dbReference>
<dbReference type="Pfam" id="PF01398">
    <property type="entry name" value="JAB"/>
    <property type="match status" value="1"/>
</dbReference>
<dbReference type="PANTHER" id="PTHR12947">
    <property type="entry name" value="AMSH-LIKE PROTEASE"/>
    <property type="match status" value="1"/>
</dbReference>
<evidence type="ECO:0000256" key="6">
    <source>
        <dbReference type="ARBA" id="ARBA00022801"/>
    </source>
</evidence>
<keyword evidence="5" id="KW-0833">Ubl conjugation pathway</keyword>
<comment type="caution">
    <text evidence="11">The sequence shown here is derived from an EMBL/GenBank/DDBJ whole genome shotgun (WGS) entry which is preliminary data.</text>
</comment>
<name>A0A9W7XP96_9FUNG</name>
<dbReference type="InterPro" id="IPR044098">
    <property type="entry name" value="STAMBP/STALP-like_MPN"/>
</dbReference>
<dbReference type="SUPFAM" id="SSF102712">
    <property type="entry name" value="JAB1/MPN domain"/>
    <property type="match status" value="1"/>
</dbReference>
<reference evidence="11" key="1">
    <citation type="submission" date="2022-07" db="EMBL/GenBank/DDBJ databases">
        <title>Phylogenomic reconstructions and comparative analyses of Kickxellomycotina fungi.</title>
        <authorList>
            <person name="Reynolds N.K."/>
            <person name="Stajich J.E."/>
            <person name="Barry K."/>
            <person name="Grigoriev I.V."/>
            <person name="Crous P."/>
            <person name="Smith M.E."/>
        </authorList>
    </citation>
    <scope>NUCLEOTIDE SEQUENCE</scope>
    <source>
        <strain evidence="11">NBRC 105413</strain>
    </source>
</reference>
<keyword evidence="4" id="KW-0479">Metal-binding</keyword>
<comment type="cofactor">
    <cofactor evidence="1">
        <name>Zn(2+)</name>
        <dbReference type="ChEBI" id="CHEBI:29105"/>
    </cofactor>
</comment>
<evidence type="ECO:0000256" key="2">
    <source>
        <dbReference type="ARBA" id="ARBA00010981"/>
    </source>
</evidence>
<dbReference type="CDD" id="cd08066">
    <property type="entry name" value="MPN_AMSH_like"/>
    <property type="match status" value="1"/>
</dbReference>
<dbReference type="GO" id="GO:0140492">
    <property type="term" value="F:metal-dependent deubiquitinase activity"/>
    <property type="evidence" value="ECO:0007669"/>
    <property type="project" value="InterPro"/>
</dbReference>
<dbReference type="GO" id="GO:0070536">
    <property type="term" value="P:protein K63-linked deubiquitination"/>
    <property type="evidence" value="ECO:0007669"/>
    <property type="project" value="InterPro"/>
</dbReference>
<feature type="region of interest" description="Disordered" evidence="9">
    <location>
        <begin position="167"/>
        <end position="196"/>
    </location>
</feature>
<dbReference type="PANTHER" id="PTHR12947:SF13">
    <property type="entry name" value="FI19924P1"/>
    <property type="match status" value="1"/>
</dbReference>
<dbReference type="Proteomes" id="UP001145021">
    <property type="component" value="Unassembled WGS sequence"/>
</dbReference>
<feature type="domain" description="MPN" evidence="10">
    <location>
        <begin position="405"/>
        <end position="534"/>
    </location>
</feature>
<dbReference type="GO" id="GO:0046872">
    <property type="term" value="F:metal ion binding"/>
    <property type="evidence" value="ECO:0007669"/>
    <property type="project" value="UniProtKB-KW"/>
</dbReference>
<dbReference type="SUPFAM" id="SSF140856">
    <property type="entry name" value="USP8 N-terminal domain-like"/>
    <property type="match status" value="1"/>
</dbReference>
<feature type="region of interest" description="Disordered" evidence="9">
    <location>
        <begin position="318"/>
        <end position="368"/>
    </location>
</feature>
<comment type="similarity">
    <text evidence="2">Belongs to the peptidase M67C family.</text>
</comment>
<feature type="region of interest" description="Disordered" evidence="9">
    <location>
        <begin position="264"/>
        <end position="306"/>
    </location>
</feature>
<evidence type="ECO:0000313" key="12">
    <source>
        <dbReference type="Proteomes" id="UP001145021"/>
    </source>
</evidence>
<evidence type="ECO:0000256" key="1">
    <source>
        <dbReference type="ARBA" id="ARBA00001947"/>
    </source>
</evidence>
<evidence type="ECO:0000256" key="7">
    <source>
        <dbReference type="ARBA" id="ARBA00022833"/>
    </source>
</evidence>
<dbReference type="Pfam" id="PF08969">
    <property type="entry name" value="USP8_dimer"/>
    <property type="match status" value="1"/>
</dbReference>
<dbReference type="AlphaFoldDB" id="A0A9W7XP96"/>
<dbReference type="EMBL" id="JANBOH010000063">
    <property type="protein sequence ID" value="KAJ1646378.1"/>
    <property type="molecule type" value="Genomic_DNA"/>
</dbReference>
<feature type="compositionally biased region" description="Polar residues" evidence="9">
    <location>
        <begin position="322"/>
        <end position="339"/>
    </location>
</feature>
<organism evidence="11 12">
    <name type="scientific">Coemansia asiatica</name>
    <dbReference type="NCBI Taxonomy" id="1052880"/>
    <lineage>
        <taxon>Eukaryota</taxon>
        <taxon>Fungi</taxon>
        <taxon>Fungi incertae sedis</taxon>
        <taxon>Zoopagomycota</taxon>
        <taxon>Kickxellomycotina</taxon>
        <taxon>Kickxellomycetes</taxon>
        <taxon>Kickxellales</taxon>
        <taxon>Kickxellaceae</taxon>
        <taxon>Coemansia</taxon>
    </lineage>
</organism>